<keyword evidence="4 7" id="KW-0812">Transmembrane</keyword>
<keyword evidence="7" id="KW-0813">Transport</keyword>
<dbReference type="OrthoDB" id="465809at2"/>
<gene>
    <name evidence="9" type="ORF">NIES30_20330</name>
</gene>
<evidence type="ECO:0000256" key="5">
    <source>
        <dbReference type="ARBA" id="ARBA00022989"/>
    </source>
</evidence>
<evidence type="ECO:0000256" key="2">
    <source>
        <dbReference type="ARBA" id="ARBA00005811"/>
    </source>
</evidence>
<dbReference type="GO" id="GO:0005886">
    <property type="term" value="C:plasma membrane"/>
    <property type="evidence" value="ECO:0007669"/>
    <property type="project" value="UniProtKB-SubCell"/>
</dbReference>
<keyword evidence="6 8" id="KW-0472">Membrane</keyword>
<dbReference type="GO" id="GO:0022857">
    <property type="term" value="F:transmembrane transporter activity"/>
    <property type="evidence" value="ECO:0007669"/>
    <property type="project" value="InterPro"/>
</dbReference>
<comment type="similarity">
    <text evidence="2 7">Belongs to the ExbD/TolR family.</text>
</comment>
<dbReference type="AlphaFoldDB" id="A0A1U7J0D2"/>
<dbReference type="Pfam" id="PF02472">
    <property type="entry name" value="ExbD"/>
    <property type="match status" value="1"/>
</dbReference>
<keyword evidence="5 8" id="KW-1133">Transmembrane helix</keyword>
<evidence type="ECO:0000256" key="4">
    <source>
        <dbReference type="ARBA" id="ARBA00022692"/>
    </source>
</evidence>
<name>A0A1U7J0D2_9CYAN</name>
<comment type="subcellular location">
    <subcellularLocation>
        <location evidence="1">Cell membrane</location>
        <topology evidence="1">Single-pass membrane protein</topology>
    </subcellularLocation>
    <subcellularLocation>
        <location evidence="7">Cell membrane</location>
        <topology evidence="7">Single-pass type II membrane protein</topology>
    </subcellularLocation>
</comment>
<keyword evidence="10" id="KW-1185">Reference proteome</keyword>
<dbReference type="STRING" id="549789.NIES30_20330"/>
<dbReference type="GO" id="GO:0015031">
    <property type="term" value="P:protein transport"/>
    <property type="evidence" value="ECO:0007669"/>
    <property type="project" value="UniProtKB-KW"/>
</dbReference>
<dbReference type="Gene3D" id="3.30.420.270">
    <property type="match status" value="1"/>
</dbReference>
<accession>A0A1U7J0D2</accession>
<dbReference type="InterPro" id="IPR003400">
    <property type="entry name" value="ExbD"/>
</dbReference>
<evidence type="ECO:0000256" key="1">
    <source>
        <dbReference type="ARBA" id="ARBA00004162"/>
    </source>
</evidence>
<keyword evidence="7" id="KW-0653">Protein transport</keyword>
<organism evidence="9 10">
    <name type="scientific">Phormidium tenue NIES-30</name>
    <dbReference type="NCBI Taxonomy" id="549789"/>
    <lineage>
        <taxon>Bacteria</taxon>
        <taxon>Bacillati</taxon>
        <taxon>Cyanobacteriota</taxon>
        <taxon>Cyanophyceae</taxon>
        <taxon>Oscillatoriophycideae</taxon>
        <taxon>Oscillatoriales</taxon>
        <taxon>Oscillatoriaceae</taxon>
        <taxon>Phormidium</taxon>
    </lineage>
</organism>
<reference evidence="9 10" key="1">
    <citation type="submission" date="2016-11" db="EMBL/GenBank/DDBJ databases">
        <title>Draft Genome Sequences of Nine Cyanobacterial Strains from Diverse Habitats.</title>
        <authorList>
            <person name="Zhu T."/>
            <person name="Hou S."/>
            <person name="Lu X."/>
            <person name="Hess W.R."/>
        </authorList>
    </citation>
    <scope>NUCLEOTIDE SEQUENCE [LARGE SCALE GENOMIC DNA]</scope>
    <source>
        <strain evidence="9 10">NIES-30</strain>
    </source>
</reference>
<feature type="transmembrane region" description="Helical" evidence="8">
    <location>
        <begin position="21"/>
        <end position="38"/>
    </location>
</feature>
<sequence length="136" mass="14911">MRFKAKSDKRDLPEVNLVPMMDVLMTILVFFIIISMTAEFNQQAVDVQLPSTESGGSAVGQPDPLIVELDQQEQLYLAGQPVDSATMAQQIQQYLAEDPKGVIVLKADYQLSYQQIVEVLGPMRAVGGAQVSLAIE</sequence>
<dbReference type="RefSeq" id="WP_073610281.1">
    <property type="nucleotide sequence ID" value="NZ_MRCG01000018.1"/>
</dbReference>
<evidence type="ECO:0000313" key="9">
    <source>
        <dbReference type="EMBL" id="OKH45129.1"/>
    </source>
</evidence>
<keyword evidence="3" id="KW-1003">Cell membrane</keyword>
<evidence type="ECO:0000256" key="8">
    <source>
        <dbReference type="SAM" id="Phobius"/>
    </source>
</evidence>
<evidence type="ECO:0000256" key="6">
    <source>
        <dbReference type="ARBA" id="ARBA00023136"/>
    </source>
</evidence>
<dbReference type="EMBL" id="MRCG01000018">
    <property type="protein sequence ID" value="OKH45129.1"/>
    <property type="molecule type" value="Genomic_DNA"/>
</dbReference>
<comment type="caution">
    <text evidence="9">The sequence shown here is derived from an EMBL/GenBank/DDBJ whole genome shotgun (WGS) entry which is preliminary data.</text>
</comment>
<evidence type="ECO:0000256" key="7">
    <source>
        <dbReference type="RuleBase" id="RU003879"/>
    </source>
</evidence>
<dbReference type="PANTHER" id="PTHR30558:SF3">
    <property type="entry name" value="BIOPOLYMER TRANSPORT PROTEIN EXBD-RELATED"/>
    <property type="match status" value="1"/>
</dbReference>
<protein>
    <submittedName>
        <fullName evidence="9">Biopolymer transporter ExbD</fullName>
    </submittedName>
</protein>
<proteinExistence type="inferred from homology"/>
<evidence type="ECO:0000313" key="10">
    <source>
        <dbReference type="Proteomes" id="UP000185557"/>
    </source>
</evidence>
<dbReference type="Proteomes" id="UP000185557">
    <property type="component" value="Unassembled WGS sequence"/>
</dbReference>
<dbReference type="PANTHER" id="PTHR30558">
    <property type="entry name" value="EXBD MEMBRANE COMPONENT OF PMF-DRIVEN MACROMOLECULE IMPORT SYSTEM"/>
    <property type="match status" value="1"/>
</dbReference>
<evidence type="ECO:0000256" key="3">
    <source>
        <dbReference type="ARBA" id="ARBA00022475"/>
    </source>
</evidence>